<reference evidence="8" key="1">
    <citation type="submission" date="2021-01" db="EMBL/GenBank/DDBJ databases">
        <authorList>
            <person name="Corre E."/>
            <person name="Pelletier E."/>
            <person name="Niang G."/>
            <person name="Scheremetjew M."/>
            <person name="Finn R."/>
            <person name="Kale V."/>
            <person name="Holt S."/>
            <person name="Cochrane G."/>
            <person name="Meng A."/>
            <person name="Brown T."/>
            <person name="Cohen L."/>
        </authorList>
    </citation>
    <scope>NUCLEOTIDE SEQUENCE</scope>
    <source>
        <strain evidence="8">308</strain>
    </source>
</reference>
<evidence type="ECO:0000256" key="2">
    <source>
        <dbReference type="ARBA" id="ARBA00022664"/>
    </source>
</evidence>
<evidence type="ECO:0000313" key="8">
    <source>
        <dbReference type="EMBL" id="CAD8896456.1"/>
    </source>
</evidence>
<dbReference type="PANTHER" id="PTHR14212:SF0">
    <property type="entry name" value="U4_U6 SMALL NUCLEAR RIBONUCLEOPROTEIN PRP3"/>
    <property type="match status" value="1"/>
</dbReference>
<dbReference type="Pfam" id="PF08572">
    <property type="entry name" value="PRP3"/>
    <property type="match status" value="1"/>
</dbReference>
<feature type="region of interest" description="Disordered" evidence="5">
    <location>
        <begin position="142"/>
        <end position="170"/>
    </location>
</feature>
<evidence type="ECO:0000256" key="5">
    <source>
        <dbReference type="SAM" id="MobiDB-lite"/>
    </source>
</evidence>
<sequence>MSSHTHSRKQTMPTPSHPLIDSSSENAGVEMPSPPKRKRRNRWGGGKVEVAAADRYSSGTAPPPVVASSLKIGKDPSETAVDPGAVALARIRALQSSIAPRLAALKATDPPPSAPKRARVFDIDEVAVDVTAVASVMSNTAAARKKREQEHMALSQQRRGKRRKENEEEKVQAILSEKANPYLSHVVAEGEEGEKAVVEEVLLDSRLQGGGRRRGRKELKFFNPGTFILKAERKRAKATLAAKSGFSSGRKDGTYVKGRGVADISFLAKDDLITSESGANLENMEQRHEQYLPPRSDMCNAAPYAMEWWDCELLPSKLRREVAKREQEALVAITKASVSILLPEDKASTPSDENKSIETLTEEAREINDRCASSSNFLNAKTATLVQHPVPVRPPGASIQPPPAPTLHLTKREMKRQRKLRRAEAQRELQDQQALGLIPAPEPRLTLSNFMKVLGDQAVLDPSKMEAVALGQMRNRKLRHEKMNAERALTPEERRAKKSRKLLEDTSKGLSVAIFYVMDMSHPYHRAKVDLNAQQNNLTGGVIECAVPPITMVIVEGGPKAVRRYVRLMTVRMKWKGEGFEEEKVRDNPGLGEGDGEEGDEPHKFNPDNKCELVWTGMGPKKKFNSFDFQSCATSEMCRKVLEMKGVAHFWDQLVTHASGIDDTFNFKLGGNSAASDAFGGPEDQQRVHMEED</sequence>
<accession>A0A7S1BTC7</accession>
<gene>
    <name evidence="8" type="ORF">CHYS00102_LOCUS23670</name>
</gene>
<proteinExistence type="predicted"/>
<keyword evidence="3" id="KW-0508">mRNA splicing</keyword>
<dbReference type="InterPro" id="IPR027104">
    <property type="entry name" value="Prp3"/>
</dbReference>
<dbReference type="InterPro" id="IPR013881">
    <property type="entry name" value="Pre-mRNA_splic_Prp3_dom"/>
</dbReference>
<dbReference type="Pfam" id="PF06544">
    <property type="entry name" value="Prp3_C"/>
    <property type="match status" value="1"/>
</dbReference>
<feature type="domain" description="Small nuclear ribonucleoprotein Prp3 C-terminal" evidence="6">
    <location>
        <begin position="513"/>
        <end position="653"/>
    </location>
</feature>
<dbReference type="InterPro" id="IPR010541">
    <property type="entry name" value="Prp3_C"/>
</dbReference>
<evidence type="ECO:0000259" key="7">
    <source>
        <dbReference type="Pfam" id="PF08572"/>
    </source>
</evidence>
<evidence type="ECO:0000256" key="1">
    <source>
        <dbReference type="ARBA" id="ARBA00004123"/>
    </source>
</evidence>
<dbReference type="PANTHER" id="PTHR14212">
    <property type="entry name" value="U4/U6-ASSOCIATED RNA SPLICING FACTOR-RELATED"/>
    <property type="match status" value="1"/>
</dbReference>
<keyword evidence="4" id="KW-0539">Nucleus</keyword>
<feature type="domain" description="Pre-mRNA-splicing factor 3" evidence="7">
    <location>
        <begin position="203"/>
        <end position="490"/>
    </location>
</feature>
<dbReference type="GO" id="GO:0000398">
    <property type="term" value="P:mRNA splicing, via spliceosome"/>
    <property type="evidence" value="ECO:0007669"/>
    <property type="project" value="InterPro"/>
</dbReference>
<organism evidence="8">
    <name type="scientific">Corethron hystrix</name>
    <dbReference type="NCBI Taxonomy" id="216773"/>
    <lineage>
        <taxon>Eukaryota</taxon>
        <taxon>Sar</taxon>
        <taxon>Stramenopiles</taxon>
        <taxon>Ochrophyta</taxon>
        <taxon>Bacillariophyta</taxon>
        <taxon>Coscinodiscophyceae</taxon>
        <taxon>Corethrophycidae</taxon>
        <taxon>Corethrales</taxon>
        <taxon>Corethraceae</taxon>
        <taxon>Corethron</taxon>
    </lineage>
</organism>
<name>A0A7S1BTC7_9STRA</name>
<dbReference type="AlphaFoldDB" id="A0A7S1BTC7"/>
<comment type="subcellular location">
    <subcellularLocation>
        <location evidence="1">Nucleus</location>
    </subcellularLocation>
</comment>
<protein>
    <submittedName>
        <fullName evidence="8">Uncharacterized protein</fullName>
    </submittedName>
</protein>
<keyword evidence="2" id="KW-0507">mRNA processing</keyword>
<feature type="region of interest" description="Disordered" evidence="5">
    <location>
        <begin position="1"/>
        <end position="80"/>
    </location>
</feature>
<dbReference type="GO" id="GO:0046540">
    <property type="term" value="C:U4/U6 x U5 tri-snRNP complex"/>
    <property type="evidence" value="ECO:0007669"/>
    <property type="project" value="InterPro"/>
</dbReference>
<dbReference type="EMBL" id="HBFR01032552">
    <property type="protein sequence ID" value="CAD8896456.1"/>
    <property type="molecule type" value="Transcribed_RNA"/>
</dbReference>
<dbReference type="CDD" id="cd24162">
    <property type="entry name" value="Prp3_C"/>
    <property type="match status" value="1"/>
</dbReference>
<evidence type="ECO:0000256" key="3">
    <source>
        <dbReference type="ARBA" id="ARBA00023187"/>
    </source>
</evidence>
<evidence type="ECO:0000259" key="6">
    <source>
        <dbReference type="Pfam" id="PF06544"/>
    </source>
</evidence>
<feature type="region of interest" description="Disordered" evidence="5">
    <location>
        <begin position="582"/>
        <end position="606"/>
    </location>
</feature>
<evidence type="ECO:0000256" key="4">
    <source>
        <dbReference type="ARBA" id="ARBA00023242"/>
    </source>
</evidence>